<keyword evidence="4 6" id="KW-1133">Transmembrane helix</keyword>
<dbReference type="PANTHER" id="PTHR43370:SF1">
    <property type="entry name" value="GUANOSINE ABC TRANSPORTER PERMEASE PROTEIN NUPQ"/>
    <property type="match status" value="1"/>
</dbReference>
<evidence type="ECO:0000313" key="7">
    <source>
        <dbReference type="EMBL" id="KNG94359.1"/>
    </source>
</evidence>
<dbReference type="EMBL" id="AQQZ01000003">
    <property type="protein sequence ID" value="KNG94359.1"/>
    <property type="molecule type" value="Genomic_DNA"/>
</dbReference>
<dbReference type="AlphaFoldDB" id="A0A0L1JRD1"/>
<dbReference type="STRING" id="1317121.ATO11_09205"/>
<dbReference type="CDD" id="cd06580">
    <property type="entry name" value="TM_PBP1_transp_TpRbsC_like"/>
    <property type="match status" value="1"/>
</dbReference>
<dbReference type="PANTHER" id="PTHR43370">
    <property type="entry name" value="SUGAR ABC TRANSPORTER INTEGRAL MEMBRANE PROTEIN-RELATED"/>
    <property type="match status" value="1"/>
</dbReference>
<dbReference type="InterPro" id="IPR001851">
    <property type="entry name" value="ABC_transp_permease"/>
</dbReference>
<evidence type="ECO:0000256" key="3">
    <source>
        <dbReference type="ARBA" id="ARBA00022692"/>
    </source>
</evidence>
<name>A0A0L1JRD1_9RHOB</name>
<proteinExistence type="predicted"/>
<sequence length="321" mass="33856">MDLATALQILDSTVRLSTPLLLACLAGLFSERAGIFDIGLEGKMLMAAFFSAAVAALTGSVWLGLLAGIASSMVLSGLHGLASITFRGDQLISGVAINFLAIGLTVLIAQDWFQQGGRTPSLIGGGRFQEITLPFADTLQGVPILGPIYHDLISGHSILVYVALLMVPLTWWILFRTRFGLHLRAVGENPAAVDTAGLSVVGLRFAAVGICGILCGIAGAYLATGLQAGFVKEMTAGRGYIALAALIFAKWRPWYALGACLLFGFLQAVALRYQNIDLGAFTVPVQFMDALPYILTVVILAGFIGKAVPPKSGGVPYVKER</sequence>
<evidence type="ECO:0000256" key="4">
    <source>
        <dbReference type="ARBA" id="ARBA00022989"/>
    </source>
</evidence>
<feature type="transmembrane region" description="Helical" evidence="6">
    <location>
        <begin position="20"/>
        <end position="40"/>
    </location>
</feature>
<keyword evidence="3 6" id="KW-0812">Transmembrane</keyword>
<dbReference type="PATRIC" id="fig|1317121.7.peg.2452"/>
<feature type="transmembrane region" description="Helical" evidence="6">
    <location>
        <begin position="252"/>
        <end position="270"/>
    </location>
</feature>
<dbReference type="Pfam" id="PF02653">
    <property type="entry name" value="BPD_transp_2"/>
    <property type="match status" value="1"/>
</dbReference>
<feature type="transmembrane region" description="Helical" evidence="6">
    <location>
        <begin position="47"/>
        <end position="70"/>
    </location>
</feature>
<comment type="subcellular location">
    <subcellularLocation>
        <location evidence="1">Cell membrane</location>
        <topology evidence="1">Multi-pass membrane protein</topology>
    </subcellularLocation>
</comment>
<evidence type="ECO:0000256" key="6">
    <source>
        <dbReference type="SAM" id="Phobius"/>
    </source>
</evidence>
<evidence type="ECO:0000256" key="1">
    <source>
        <dbReference type="ARBA" id="ARBA00004651"/>
    </source>
</evidence>
<feature type="transmembrane region" description="Helical" evidence="6">
    <location>
        <begin position="290"/>
        <end position="309"/>
    </location>
</feature>
<comment type="caution">
    <text evidence="7">The sequence shown here is derived from an EMBL/GenBank/DDBJ whole genome shotgun (WGS) entry which is preliminary data.</text>
</comment>
<keyword evidence="5 6" id="KW-0472">Membrane</keyword>
<dbReference type="GO" id="GO:0005886">
    <property type="term" value="C:plasma membrane"/>
    <property type="evidence" value="ECO:0007669"/>
    <property type="project" value="UniProtKB-SubCell"/>
</dbReference>
<feature type="transmembrane region" description="Helical" evidence="6">
    <location>
        <begin position="158"/>
        <end position="175"/>
    </location>
</feature>
<protein>
    <submittedName>
        <fullName evidence="7">Sugar ABC transporter permease</fullName>
    </submittedName>
</protein>
<dbReference type="GO" id="GO:0022857">
    <property type="term" value="F:transmembrane transporter activity"/>
    <property type="evidence" value="ECO:0007669"/>
    <property type="project" value="InterPro"/>
</dbReference>
<dbReference type="RefSeq" id="WP_050530518.1">
    <property type="nucleotide sequence ID" value="NZ_AQQZ01000003.1"/>
</dbReference>
<feature type="transmembrane region" description="Helical" evidence="6">
    <location>
        <begin position="90"/>
        <end position="109"/>
    </location>
</feature>
<evidence type="ECO:0000256" key="5">
    <source>
        <dbReference type="ARBA" id="ARBA00023136"/>
    </source>
</evidence>
<accession>A0A0L1JRD1</accession>
<gene>
    <name evidence="7" type="ORF">ATO11_09205</name>
</gene>
<dbReference type="Proteomes" id="UP000036938">
    <property type="component" value="Unassembled WGS sequence"/>
</dbReference>
<keyword evidence="2" id="KW-1003">Cell membrane</keyword>
<keyword evidence="8" id="KW-1185">Reference proteome</keyword>
<organism evidence="7 8">
    <name type="scientific">Pseudaestuariivita atlantica</name>
    <dbReference type="NCBI Taxonomy" id="1317121"/>
    <lineage>
        <taxon>Bacteria</taxon>
        <taxon>Pseudomonadati</taxon>
        <taxon>Pseudomonadota</taxon>
        <taxon>Alphaproteobacteria</taxon>
        <taxon>Rhodobacterales</taxon>
        <taxon>Paracoccaceae</taxon>
        <taxon>Pseudaestuariivita</taxon>
    </lineage>
</organism>
<evidence type="ECO:0000313" key="8">
    <source>
        <dbReference type="Proteomes" id="UP000036938"/>
    </source>
</evidence>
<dbReference type="OrthoDB" id="9792579at2"/>
<reference evidence="7 8" key="1">
    <citation type="journal article" date="2015" name="Int. J. Syst. Evol. Microbiol.">
        <title>Aestuariivita atlantica sp. nov., isolated from deep sea sediment of the Atlantic Ocean.</title>
        <authorList>
            <person name="Li G."/>
            <person name="Lai Q."/>
            <person name="Du Y."/>
            <person name="Liu X."/>
            <person name="Sun F."/>
            <person name="Shao Z."/>
        </authorList>
    </citation>
    <scope>NUCLEOTIDE SEQUENCE [LARGE SCALE GENOMIC DNA]</scope>
    <source>
        <strain evidence="7 8">22II-S11-z3</strain>
    </source>
</reference>
<evidence type="ECO:0000256" key="2">
    <source>
        <dbReference type="ARBA" id="ARBA00022475"/>
    </source>
</evidence>
<feature type="transmembrane region" description="Helical" evidence="6">
    <location>
        <begin position="205"/>
        <end position="231"/>
    </location>
</feature>